<dbReference type="Proteomes" id="UP000198854">
    <property type="component" value="Unassembled WGS sequence"/>
</dbReference>
<evidence type="ECO:0000313" key="3">
    <source>
        <dbReference type="EMBL" id="SDH95031.1"/>
    </source>
</evidence>
<reference evidence="3 4" key="1">
    <citation type="submission" date="2016-10" db="EMBL/GenBank/DDBJ databases">
        <authorList>
            <person name="de Groot N.N."/>
        </authorList>
    </citation>
    <scope>NUCLEOTIDE SEQUENCE [LARGE SCALE GENOMIC DNA]</scope>
    <source>
        <strain evidence="3 4">CGMCC 1.10228</strain>
    </source>
</reference>
<dbReference type="Gene3D" id="2.40.50.220">
    <property type="entry name" value="EutN/Ccml"/>
    <property type="match status" value="1"/>
</dbReference>
<gene>
    <name evidence="3" type="ORF">SAMN04488136_13845</name>
</gene>
<protein>
    <submittedName>
        <fullName evidence="3">Ethanolamine utilization protein EutN</fullName>
    </submittedName>
</protein>
<dbReference type="OrthoDB" id="196195at2"/>
<organism evidence="3 4">
    <name type="scientific">Vibrio xiamenensis</name>
    <dbReference type="NCBI Taxonomy" id="861298"/>
    <lineage>
        <taxon>Bacteria</taxon>
        <taxon>Pseudomonadati</taxon>
        <taxon>Pseudomonadota</taxon>
        <taxon>Gammaproteobacteria</taxon>
        <taxon>Vibrionales</taxon>
        <taxon>Vibrionaceae</taxon>
        <taxon>Vibrio</taxon>
    </lineage>
</organism>
<dbReference type="PROSITE" id="PS51932">
    <property type="entry name" value="BMV"/>
    <property type="match status" value="1"/>
</dbReference>
<proteinExistence type="predicted"/>
<dbReference type="CDD" id="cd01614">
    <property type="entry name" value="EutN_CcmL"/>
    <property type="match status" value="1"/>
</dbReference>
<dbReference type="InterPro" id="IPR004992">
    <property type="entry name" value="EutN_CcmL"/>
</dbReference>
<name>A0A1G8GL40_9VIBR</name>
<dbReference type="STRING" id="861298.SAMN04488136_13845"/>
<dbReference type="Pfam" id="PF03319">
    <property type="entry name" value="EutN_CcmL"/>
    <property type="match status" value="1"/>
</dbReference>
<comment type="subcellular location">
    <subcellularLocation>
        <location evidence="1">Bacterial microcompartment</location>
    </subcellularLocation>
</comment>
<accession>A0A1G8GL40</accession>
<dbReference type="EMBL" id="FNDD01000038">
    <property type="protein sequence ID" value="SDH95031.1"/>
    <property type="molecule type" value="Genomic_DNA"/>
</dbReference>
<keyword evidence="4" id="KW-1185">Reference proteome</keyword>
<dbReference type="AlphaFoldDB" id="A0A1G8GL40"/>
<evidence type="ECO:0000313" key="4">
    <source>
        <dbReference type="Proteomes" id="UP000198854"/>
    </source>
</evidence>
<dbReference type="SUPFAM" id="SSF159133">
    <property type="entry name" value="EutN/CcmL-like"/>
    <property type="match status" value="1"/>
</dbReference>
<evidence type="ECO:0000256" key="2">
    <source>
        <dbReference type="ARBA" id="ARBA00024446"/>
    </source>
</evidence>
<sequence length="96" mass="9933">MQLVKVMGSIVSTQKSHSLTGKKLLLVQAAHPSGEVNANCRLEVAIDSVGAGDGELVLVTRGSSARMVLDDSHSAADLCIVAIVDSISCSEMPANQ</sequence>
<dbReference type="PANTHER" id="PTHR36539">
    <property type="entry name" value="ETHANOLAMINE UTILIZATION PROTEIN EUTN"/>
    <property type="match status" value="1"/>
</dbReference>
<dbReference type="InterPro" id="IPR036677">
    <property type="entry name" value="EutN_CcmL_sf"/>
</dbReference>
<evidence type="ECO:0000256" key="1">
    <source>
        <dbReference type="ARBA" id="ARBA00024322"/>
    </source>
</evidence>
<dbReference type="PANTHER" id="PTHR36539:SF1">
    <property type="entry name" value="BACTERIAL MICROCOMPARTMENT SHELL VERTEX PROTEIN EUTN"/>
    <property type="match status" value="1"/>
</dbReference>
<dbReference type="RefSeq" id="WP_093279114.1">
    <property type="nucleotide sequence ID" value="NZ_FNDD01000038.1"/>
</dbReference>
<dbReference type="GO" id="GO:0031469">
    <property type="term" value="C:bacterial microcompartment"/>
    <property type="evidence" value="ECO:0007669"/>
    <property type="project" value="UniProtKB-SubCell"/>
</dbReference>
<keyword evidence="2" id="KW-1283">Bacterial microcompartment</keyword>